<evidence type="ECO:0000256" key="2">
    <source>
        <dbReference type="ARBA" id="ARBA00023015"/>
    </source>
</evidence>
<evidence type="ECO:0000313" key="7">
    <source>
        <dbReference type="Proteomes" id="UP000293398"/>
    </source>
</evidence>
<organism evidence="6 7">
    <name type="scientific">Advenella incenata</name>
    <dbReference type="NCBI Taxonomy" id="267800"/>
    <lineage>
        <taxon>Bacteria</taxon>
        <taxon>Pseudomonadati</taxon>
        <taxon>Pseudomonadota</taxon>
        <taxon>Betaproteobacteria</taxon>
        <taxon>Burkholderiales</taxon>
        <taxon>Alcaligenaceae</taxon>
    </lineage>
</organism>
<feature type="domain" description="HTH lysR-type" evidence="5">
    <location>
        <begin position="7"/>
        <end position="64"/>
    </location>
</feature>
<proteinExistence type="inferred from homology"/>
<dbReference type="GO" id="GO:0043565">
    <property type="term" value="F:sequence-specific DNA binding"/>
    <property type="evidence" value="ECO:0007669"/>
    <property type="project" value="TreeGrafter"/>
</dbReference>
<gene>
    <name evidence="6" type="ORF">EV681_0065</name>
</gene>
<sequence length="315" mass="34450">MSTNTLIDLPEMRLFAAVVTDGSFTAAADRLGTDKARVSRIVRRMEEKLGAQLLTRSTRHLSVTEVGRDYFERAMCILTAAEAAQASVAQQSREPKGLIRITAGAEFGTLVVDEWIAAFLRQSPKVTVEAEYTSREVDIIHEGFDVAIRVGTLDDSGLSARKLGEMVFGLYAAPDYLNRAPAVSTVSDLKHHDLIMTRTRGRSNWSLVNGPNTERITASPRSAVNSTISARNLALAGLGIAQLPRFMAEPYLTDGTLSRVLPDWADAPAPVHAVFASSRYMDPKVRSFVDLILSTFKCGDCSSREMTDRLEQIAA</sequence>
<comment type="caution">
    <text evidence="6">The sequence shown here is derived from an EMBL/GenBank/DDBJ whole genome shotgun (WGS) entry which is preliminary data.</text>
</comment>
<dbReference type="InterPro" id="IPR036388">
    <property type="entry name" value="WH-like_DNA-bd_sf"/>
</dbReference>
<dbReference type="InterPro" id="IPR005119">
    <property type="entry name" value="LysR_subst-bd"/>
</dbReference>
<dbReference type="Gene3D" id="1.10.10.10">
    <property type="entry name" value="Winged helix-like DNA-binding domain superfamily/Winged helix DNA-binding domain"/>
    <property type="match status" value="1"/>
</dbReference>
<keyword evidence="4" id="KW-0804">Transcription</keyword>
<dbReference type="AlphaFoldDB" id="A0A4Q7VPJ2"/>
<evidence type="ECO:0000259" key="5">
    <source>
        <dbReference type="PROSITE" id="PS50931"/>
    </source>
</evidence>
<dbReference type="Pfam" id="PF03466">
    <property type="entry name" value="LysR_substrate"/>
    <property type="match status" value="1"/>
</dbReference>
<dbReference type="EMBL" id="SHKO01000001">
    <property type="protein sequence ID" value="RZT98289.1"/>
    <property type="molecule type" value="Genomic_DNA"/>
</dbReference>
<evidence type="ECO:0000313" key="6">
    <source>
        <dbReference type="EMBL" id="RZT98289.1"/>
    </source>
</evidence>
<dbReference type="InterPro" id="IPR036390">
    <property type="entry name" value="WH_DNA-bd_sf"/>
</dbReference>
<comment type="similarity">
    <text evidence="1">Belongs to the LysR transcriptional regulatory family.</text>
</comment>
<dbReference type="PANTHER" id="PTHR30537">
    <property type="entry name" value="HTH-TYPE TRANSCRIPTIONAL REGULATOR"/>
    <property type="match status" value="1"/>
</dbReference>
<dbReference type="GO" id="GO:0006351">
    <property type="term" value="P:DNA-templated transcription"/>
    <property type="evidence" value="ECO:0007669"/>
    <property type="project" value="TreeGrafter"/>
</dbReference>
<dbReference type="Proteomes" id="UP000293398">
    <property type="component" value="Unassembled WGS sequence"/>
</dbReference>
<reference evidence="6 7" key="1">
    <citation type="submission" date="2019-02" db="EMBL/GenBank/DDBJ databases">
        <title>Genomic Encyclopedia of Type Strains, Phase IV (KMG-IV): sequencing the most valuable type-strain genomes for metagenomic binning, comparative biology and taxonomic classification.</title>
        <authorList>
            <person name="Goeker M."/>
        </authorList>
    </citation>
    <scope>NUCLEOTIDE SEQUENCE [LARGE SCALE GENOMIC DNA]</scope>
    <source>
        <strain evidence="6 7">DSM 23814</strain>
    </source>
</reference>
<dbReference type="InterPro" id="IPR000847">
    <property type="entry name" value="LysR_HTH_N"/>
</dbReference>
<keyword evidence="2" id="KW-0805">Transcription regulation</keyword>
<dbReference type="SUPFAM" id="SSF46785">
    <property type="entry name" value="Winged helix' DNA-binding domain"/>
    <property type="match status" value="1"/>
</dbReference>
<keyword evidence="7" id="KW-1185">Reference proteome</keyword>
<dbReference type="PANTHER" id="PTHR30537:SF5">
    <property type="entry name" value="HTH-TYPE TRANSCRIPTIONAL ACTIVATOR TTDR-RELATED"/>
    <property type="match status" value="1"/>
</dbReference>
<dbReference type="Pfam" id="PF00126">
    <property type="entry name" value="HTH_1"/>
    <property type="match status" value="1"/>
</dbReference>
<evidence type="ECO:0000256" key="4">
    <source>
        <dbReference type="ARBA" id="ARBA00023163"/>
    </source>
</evidence>
<dbReference type="GO" id="GO:0003700">
    <property type="term" value="F:DNA-binding transcription factor activity"/>
    <property type="evidence" value="ECO:0007669"/>
    <property type="project" value="InterPro"/>
</dbReference>
<protein>
    <submittedName>
        <fullName evidence="6">LysR family transcriptional regulator</fullName>
    </submittedName>
</protein>
<name>A0A4Q7VPJ2_9BURK</name>
<accession>A0A4Q7VPJ2</accession>
<dbReference type="FunFam" id="1.10.10.10:FF:000001">
    <property type="entry name" value="LysR family transcriptional regulator"/>
    <property type="match status" value="1"/>
</dbReference>
<keyword evidence="3" id="KW-0238">DNA-binding</keyword>
<evidence type="ECO:0000256" key="1">
    <source>
        <dbReference type="ARBA" id="ARBA00009437"/>
    </source>
</evidence>
<dbReference type="SUPFAM" id="SSF53850">
    <property type="entry name" value="Periplasmic binding protein-like II"/>
    <property type="match status" value="1"/>
</dbReference>
<dbReference type="PROSITE" id="PS50931">
    <property type="entry name" value="HTH_LYSR"/>
    <property type="match status" value="1"/>
</dbReference>
<dbReference type="Gene3D" id="3.40.190.290">
    <property type="match status" value="1"/>
</dbReference>
<dbReference type="InterPro" id="IPR058163">
    <property type="entry name" value="LysR-type_TF_proteobact-type"/>
</dbReference>
<evidence type="ECO:0000256" key="3">
    <source>
        <dbReference type="ARBA" id="ARBA00023125"/>
    </source>
</evidence>
<dbReference type="CDD" id="cd08422">
    <property type="entry name" value="PBP2_CrgA_like"/>
    <property type="match status" value="1"/>
</dbReference>